<proteinExistence type="predicted"/>
<sequence length="91" mass="8730">MRDCNGAGVHGPGVLTGPDGGPVRDGGADGDADGGPDGGPVRDAGPVRDGGAAGAGFQCARDSAARGLVQRRGFGILSSASTLMVPCPLSL</sequence>
<keyword evidence="3" id="KW-1185">Reference proteome</keyword>
<reference evidence="2 3" key="1">
    <citation type="submission" date="2023-07" db="EMBL/GenBank/DDBJ databases">
        <title>Genomic Encyclopedia of Type Strains, Phase IV (KMG-IV): sequencing the most valuable type-strain genomes for metagenomic binning, comparative biology and taxonomic classification.</title>
        <authorList>
            <person name="Goeker M."/>
        </authorList>
    </citation>
    <scope>NUCLEOTIDE SEQUENCE [LARGE SCALE GENOMIC DNA]</scope>
    <source>
        <strain evidence="2 3">DSM 4006</strain>
    </source>
</reference>
<comment type="caution">
    <text evidence="2">The sequence shown here is derived from an EMBL/GenBank/DDBJ whole genome shotgun (WGS) entry which is preliminary data.</text>
</comment>
<dbReference type="Proteomes" id="UP001232973">
    <property type="component" value="Unassembled WGS sequence"/>
</dbReference>
<feature type="region of interest" description="Disordered" evidence="1">
    <location>
        <begin position="1"/>
        <end position="55"/>
    </location>
</feature>
<dbReference type="EMBL" id="JAUSTP010000002">
    <property type="protein sequence ID" value="MDQ0188805.1"/>
    <property type="molecule type" value="Genomic_DNA"/>
</dbReference>
<evidence type="ECO:0000313" key="3">
    <source>
        <dbReference type="Proteomes" id="UP001232973"/>
    </source>
</evidence>
<evidence type="ECO:0000313" key="2">
    <source>
        <dbReference type="EMBL" id="MDQ0188805.1"/>
    </source>
</evidence>
<gene>
    <name evidence="2" type="ORF">J2S03_000617</name>
</gene>
<accession>A0ABT9XEV4</accession>
<evidence type="ECO:0000256" key="1">
    <source>
        <dbReference type="SAM" id="MobiDB-lite"/>
    </source>
</evidence>
<name>A0ABT9XEV4_9BACL</name>
<organism evidence="2 3">
    <name type="scientific">Alicyclobacillus cycloheptanicus</name>
    <dbReference type="NCBI Taxonomy" id="1457"/>
    <lineage>
        <taxon>Bacteria</taxon>
        <taxon>Bacillati</taxon>
        <taxon>Bacillota</taxon>
        <taxon>Bacilli</taxon>
        <taxon>Bacillales</taxon>
        <taxon>Alicyclobacillaceae</taxon>
        <taxon>Alicyclobacillus</taxon>
    </lineage>
</organism>
<protein>
    <submittedName>
        <fullName evidence="2">Uncharacterized protein</fullName>
    </submittedName>
</protein>